<feature type="region of interest" description="Disordered" evidence="1">
    <location>
        <begin position="119"/>
        <end position="147"/>
    </location>
</feature>
<evidence type="ECO:0000313" key="3">
    <source>
        <dbReference type="Proteomes" id="UP000183561"/>
    </source>
</evidence>
<accession>A0A1H4LE20</accession>
<organism evidence="2 3">
    <name type="scientific">Rhodococcus koreensis</name>
    <dbReference type="NCBI Taxonomy" id="99653"/>
    <lineage>
        <taxon>Bacteria</taxon>
        <taxon>Bacillati</taxon>
        <taxon>Actinomycetota</taxon>
        <taxon>Actinomycetes</taxon>
        <taxon>Mycobacteriales</taxon>
        <taxon>Nocardiaceae</taxon>
        <taxon>Rhodococcus</taxon>
    </lineage>
</organism>
<proteinExistence type="predicted"/>
<reference evidence="3" key="1">
    <citation type="submission" date="2016-10" db="EMBL/GenBank/DDBJ databases">
        <authorList>
            <person name="Varghese N."/>
            <person name="Submissions S."/>
        </authorList>
    </citation>
    <scope>NUCLEOTIDE SEQUENCE [LARGE SCALE GENOMIC DNA]</scope>
    <source>
        <strain evidence="3">DSM 44498</strain>
    </source>
</reference>
<dbReference type="AlphaFoldDB" id="A0A1H4LE20"/>
<feature type="compositionally biased region" description="Basic and acidic residues" evidence="1">
    <location>
        <begin position="131"/>
        <end position="140"/>
    </location>
</feature>
<protein>
    <submittedName>
        <fullName evidence="2">Uncharacterized protein</fullName>
    </submittedName>
</protein>
<dbReference type="EMBL" id="FNSV01000005">
    <property type="protein sequence ID" value="SEB68977.1"/>
    <property type="molecule type" value="Genomic_DNA"/>
</dbReference>
<name>A0A1H4LE20_9NOCA</name>
<evidence type="ECO:0000313" key="2">
    <source>
        <dbReference type="EMBL" id="SEB68977.1"/>
    </source>
</evidence>
<evidence type="ECO:0000256" key="1">
    <source>
        <dbReference type="SAM" id="MobiDB-lite"/>
    </source>
</evidence>
<dbReference type="Proteomes" id="UP000183561">
    <property type="component" value="Unassembled WGS sequence"/>
</dbReference>
<sequence>MRFLWSPPKATVICSPPYAHLARVRSGTRVHHRCATRCARWRPGRVDGTPRRRHHLRAQVHAAKGYDKCWRRHRTRGAAWCGARHRAPATSARSTGYFPSTPPKGTDGADIVRRATRGLMTTPTEAGHPARRTDEVESRPRPRTRHERLRLVRGTRGNDVDHRIDWSRLSAPPRMPAHLGGRKPIATENDLLLPSLYRWRSRLGRPVHRPQVKGVPPVTPSTSPVM</sequence>
<keyword evidence="3" id="KW-1185">Reference proteome</keyword>
<gene>
    <name evidence="2" type="ORF">SAMN04490239_1234</name>
</gene>